<evidence type="ECO:0000313" key="3">
    <source>
        <dbReference type="Proteomes" id="UP000029567"/>
    </source>
</evidence>
<dbReference type="Proteomes" id="UP000029567">
    <property type="component" value="Unassembled WGS sequence"/>
</dbReference>
<feature type="region of interest" description="Disordered" evidence="1">
    <location>
        <begin position="1"/>
        <end position="31"/>
    </location>
</feature>
<dbReference type="AlphaFoldDB" id="A0A0E3BMS2"/>
<evidence type="ECO:0008006" key="4">
    <source>
        <dbReference type="Google" id="ProtNLM"/>
    </source>
</evidence>
<protein>
    <recommendedName>
        <fullName evidence="4">TspB protein</fullName>
    </recommendedName>
</protein>
<feature type="compositionally biased region" description="Gly residues" evidence="1">
    <location>
        <begin position="85"/>
        <end position="100"/>
    </location>
</feature>
<feature type="compositionally biased region" description="Polar residues" evidence="1">
    <location>
        <begin position="1"/>
        <end position="12"/>
    </location>
</feature>
<dbReference type="NCBIfam" id="NF041109">
    <property type="entry name" value="VF_TspB_C_term"/>
    <property type="match status" value="1"/>
</dbReference>
<feature type="region of interest" description="Disordered" evidence="1">
    <location>
        <begin position="85"/>
        <end position="108"/>
    </location>
</feature>
<proteinExistence type="predicted"/>
<sequence>MEKCIANSQNNGVEFAKTEKTEKKDDGTTVDTKVEQKCEGDKCTTTTTTTTKNAAGEVTGVDMNTKTQDKAGFCKENADKCDGKGNPGVTGGTGSKNGSGGEDDEEKGSFGGSCEAGFTCEGDAIQCAIAKKQHMTACTLEDTQNEFYQLFNQNKNKTGNVTEGLPGNKSENILSRISGIGDDFLGSGAACPADRTIAFGFGEVTIPYSTLCPYLELMGRILVVLAALSGASIIIKRES</sequence>
<feature type="compositionally biased region" description="Basic and acidic residues" evidence="1">
    <location>
        <begin position="16"/>
        <end position="31"/>
    </location>
</feature>
<reference evidence="2 3" key="1">
    <citation type="submission" date="2013-09" db="EMBL/GenBank/DDBJ databases">
        <title>High correlation between genotypes and phenotypes of environmental bacteria Comamonas testosteroni strains.</title>
        <authorList>
            <person name="Liu L."/>
            <person name="Zhu W."/>
            <person name="Xia X."/>
            <person name="Xu B."/>
            <person name="Luo M."/>
            <person name="Wang G."/>
        </authorList>
    </citation>
    <scope>NUCLEOTIDE SEQUENCE [LARGE SCALE GENOMIC DNA]</scope>
    <source>
        <strain evidence="2 3">JL14</strain>
    </source>
</reference>
<comment type="caution">
    <text evidence="2">The sequence shown here is derived from an EMBL/GenBank/DDBJ whole genome shotgun (WGS) entry which is preliminary data.</text>
</comment>
<dbReference type="EMBL" id="AWTN01000084">
    <property type="protein sequence ID" value="KGG93562.1"/>
    <property type="molecule type" value="Genomic_DNA"/>
</dbReference>
<evidence type="ECO:0000313" key="2">
    <source>
        <dbReference type="EMBL" id="KGG93562.1"/>
    </source>
</evidence>
<accession>A0A0E3BMS2</accession>
<organism evidence="2 3">
    <name type="scientific">Comamonas thiooxydans</name>
    <dbReference type="NCBI Taxonomy" id="363952"/>
    <lineage>
        <taxon>Bacteria</taxon>
        <taxon>Pseudomonadati</taxon>
        <taxon>Pseudomonadota</taxon>
        <taxon>Betaproteobacteria</taxon>
        <taxon>Burkholderiales</taxon>
        <taxon>Comamonadaceae</taxon>
        <taxon>Comamonas</taxon>
    </lineage>
</organism>
<name>A0A0E3BMS2_9BURK</name>
<evidence type="ECO:0000256" key="1">
    <source>
        <dbReference type="SAM" id="MobiDB-lite"/>
    </source>
</evidence>
<gene>
    <name evidence="2" type="ORF">P245_10285</name>
</gene>